<accession>A0A423XBY2</accession>
<comment type="caution">
    <text evidence="1">The sequence shown here is derived from an EMBL/GenBank/DDBJ whole genome shotgun (WGS) entry which is preliminary data.</text>
</comment>
<reference evidence="1 2" key="1">
    <citation type="submission" date="2015-09" db="EMBL/GenBank/DDBJ databases">
        <title>Host preference determinants of Valsa canker pathogens revealed by comparative genomics.</title>
        <authorList>
            <person name="Yin Z."/>
            <person name="Huang L."/>
        </authorList>
    </citation>
    <scope>NUCLEOTIDE SEQUENCE [LARGE SCALE GENOMIC DNA]</scope>
    <source>
        <strain evidence="1 2">SXYLt</strain>
    </source>
</reference>
<organism evidence="1 2">
    <name type="scientific">Cytospora leucostoma</name>
    <dbReference type="NCBI Taxonomy" id="1230097"/>
    <lineage>
        <taxon>Eukaryota</taxon>
        <taxon>Fungi</taxon>
        <taxon>Dikarya</taxon>
        <taxon>Ascomycota</taxon>
        <taxon>Pezizomycotina</taxon>
        <taxon>Sordariomycetes</taxon>
        <taxon>Sordariomycetidae</taxon>
        <taxon>Diaporthales</taxon>
        <taxon>Cytosporaceae</taxon>
        <taxon>Cytospora</taxon>
    </lineage>
</organism>
<protein>
    <submittedName>
        <fullName evidence="1">Uncharacterized protein</fullName>
    </submittedName>
</protein>
<name>A0A423XBY2_9PEZI</name>
<dbReference type="AlphaFoldDB" id="A0A423XBY2"/>
<gene>
    <name evidence="1" type="ORF">VPNG_04456</name>
</gene>
<dbReference type="EMBL" id="LKEB01000019">
    <property type="protein sequence ID" value="ROW13499.1"/>
    <property type="molecule type" value="Genomic_DNA"/>
</dbReference>
<keyword evidence="2" id="KW-1185">Reference proteome</keyword>
<dbReference type="InParanoid" id="A0A423XBY2"/>
<evidence type="ECO:0000313" key="2">
    <source>
        <dbReference type="Proteomes" id="UP000285146"/>
    </source>
</evidence>
<proteinExistence type="predicted"/>
<dbReference type="Proteomes" id="UP000285146">
    <property type="component" value="Unassembled WGS sequence"/>
</dbReference>
<evidence type="ECO:0000313" key="1">
    <source>
        <dbReference type="EMBL" id="ROW13499.1"/>
    </source>
</evidence>
<sequence length="106" mass="11408">MSELDNACNLGPDAASRLQLIQGLLFFHTRNSVVGMQLGGRGVVTSAVLLVLDALAVIKPYREGISTGIDIAQLGKERLALCDLPLLPIKEMQTGLYSMVLVTRDL</sequence>